<evidence type="ECO:0000313" key="3">
    <source>
        <dbReference type="Proteomes" id="UP000324974"/>
    </source>
</evidence>
<feature type="transmembrane region" description="Helical" evidence="1">
    <location>
        <begin position="49"/>
        <end position="68"/>
    </location>
</feature>
<keyword evidence="1" id="KW-1133">Transmembrane helix</keyword>
<gene>
    <name evidence="2" type="ORF">PX52LOC_01963</name>
</gene>
<protein>
    <submittedName>
        <fullName evidence="2">Uncharacterized protein</fullName>
    </submittedName>
</protein>
<feature type="transmembrane region" description="Helical" evidence="1">
    <location>
        <begin position="98"/>
        <end position="116"/>
    </location>
</feature>
<dbReference type="KEGG" id="lrs:PX52LOC_01963"/>
<keyword evidence="1" id="KW-0472">Membrane</keyword>
<reference evidence="3" key="1">
    <citation type="submission" date="2019-08" db="EMBL/GenBank/DDBJ databases">
        <title>Limnoglobus roseus gen. nov., sp. nov., a novel freshwater planctomycete with a giant genome from the family Gemmataceae.</title>
        <authorList>
            <person name="Kulichevskaya I.S."/>
            <person name="Naumoff D.G."/>
            <person name="Miroshnikov K."/>
            <person name="Ivanova A."/>
            <person name="Philippov D.A."/>
            <person name="Hakobyan A."/>
            <person name="Rijpstra I.C."/>
            <person name="Sinninghe Damste J.S."/>
            <person name="Liesack W."/>
            <person name="Dedysh S.N."/>
        </authorList>
    </citation>
    <scope>NUCLEOTIDE SEQUENCE [LARGE SCALE GENOMIC DNA]</scope>
    <source>
        <strain evidence="3">PX52</strain>
    </source>
</reference>
<dbReference type="OrthoDB" id="1448782at2"/>
<keyword evidence="1" id="KW-0812">Transmembrane</keyword>
<keyword evidence="3" id="KW-1185">Reference proteome</keyword>
<dbReference type="EMBL" id="CP042425">
    <property type="protein sequence ID" value="QEL15057.1"/>
    <property type="molecule type" value="Genomic_DNA"/>
</dbReference>
<feature type="transmembrane region" description="Helical" evidence="1">
    <location>
        <begin position="12"/>
        <end position="37"/>
    </location>
</feature>
<sequence>MEADAQSRHPFLSFMLWWLLIGNVISAVTSPFLLTSIRRGSVPDFPDWVGWPFAVISVLAAICVAALFQWKRWGFYGYAVTALMIFTLNVYAGVSVGAAILGFVGTIFLFIALHVGGGNKAWPKLK</sequence>
<proteinExistence type="predicted"/>
<organism evidence="2 3">
    <name type="scientific">Limnoglobus roseus</name>
    <dbReference type="NCBI Taxonomy" id="2598579"/>
    <lineage>
        <taxon>Bacteria</taxon>
        <taxon>Pseudomonadati</taxon>
        <taxon>Planctomycetota</taxon>
        <taxon>Planctomycetia</taxon>
        <taxon>Gemmatales</taxon>
        <taxon>Gemmataceae</taxon>
        <taxon>Limnoglobus</taxon>
    </lineage>
</organism>
<dbReference type="Proteomes" id="UP000324974">
    <property type="component" value="Chromosome"/>
</dbReference>
<name>A0A5C1AA05_9BACT</name>
<feature type="transmembrane region" description="Helical" evidence="1">
    <location>
        <begin position="75"/>
        <end position="92"/>
    </location>
</feature>
<dbReference type="AlphaFoldDB" id="A0A5C1AA05"/>
<evidence type="ECO:0000256" key="1">
    <source>
        <dbReference type="SAM" id="Phobius"/>
    </source>
</evidence>
<accession>A0A5C1AA05</accession>
<evidence type="ECO:0000313" key="2">
    <source>
        <dbReference type="EMBL" id="QEL15057.1"/>
    </source>
</evidence>
<dbReference type="RefSeq" id="WP_149109905.1">
    <property type="nucleotide sequence ID" value="NZ_CP042425.1"/>
</dbReference>